<organism evidence="3 4">
    <name type="scientific">Aquimarina aggregata</name>
    <dbReference type="NCBI Taxonomy" id="1642818"/>
    <lineage>
        <taxon>Bacteria</taxon>
        <taxon>Pseudomonadati</taxon>
        <taxon>Bacteroidota</taxon>
        <taxon>Flavobacteriia</taxon>
        <taxon>Flavobacteriales</taxon>
        <taxon>Flavobacteriaceae</taxon>
        <taxon>Aquimarina</taxon>
    </lineage>
</organism>
<keyword evidence="2" id="KW-1133">Transmembrane helix</keyword>
<keyword evidence="2" id="KW-0812">Transmembrane</keyword>
<accession>A0A162YUB5</accession>
<keyword evidence="1" id="KW-0175">Coiled coil</keyword>
<evidence type="ECO:0000256" key="1">
    <source>
        <dbReference type="SAM" id="Coils"/>
    </source>
</evidence>
<dbReference type="Proteomes" id="UP000076715">
    <property type="component" value="Unassembled WGS sequence"/>
</dbReference>
<comment type="caution">
    <text evidence="3">The sequence shown here is derived from an EMBL/GenBank/DDBJ whole genome shotgun (WGS) entry which is preliminary data.</text>
</comment>
<dbReference type="AlphaFoldDB" id="A0A162YUB5"/>
<dbReference type="RefSeq" id="WP_066317495.1">
    <property type="nucleotide sequence ID" value="NZ_LQRT01000035.1"/>
</dbReference>
<gene>
    <name evidence="3" type="ORF">AWE51_12510</name>
</gene>
<evidence type="ECO:0000313" key="4">
    <source>
        <dbReference type="Proteomes" id="UP000076715"/>
    </source>
</evidence>
<dbReference type="EMBL" id="LQRT01000035">
    <property type="protein sequence ID" value="KZS39358.1"/>
    <property type="molecule type" value="Genomic_DNA"/>
</dbReference>
<feature type="transmembrane region" description="Helical" evidence="2">
    <location>
        <begin position="7"/>
        <end position="25"/>
    </location>
</feature>
<keyword evidence="4" id="KW-1185">Reference proteome</keyword>
<evidence type="ECO:0000256" key="2">
    <source>
        <dbReference type="SAM" id="Phobius"/>
    </source>
</evidence>
<sequence length="246" mass="28458">MKTPTHLSKYIALFTVLIISIFFFHSCQQDSTVDVFQEEEYIKKIEAYEAKIASLEEKLGQEKSNRRRPGNIIDFRKAQQIYKAYDNRADLISEAVGPVNDINNSARGAARFEPTRSLFYEISELRKYLAYIDDLSKKADIKPTGLRFYFALYPRDHVSSSGSNENARRQTIFIAPTTERKYEDRIVQMGYTLDNNFKVVFLNKDSGFSHLRRNRNKSTTSYFGKTSGHDKYSLIANEMQGTPPFH</sequence>
<proteinExistence type="predicted"/>
<protein>
    <submittedName>
        <fullName evidence="3">Uncharacterized protein</fullName>
    </submittedName>
</protein>
<evidence type="ECO:0000313" key="3">
    <source>
        <dbReference type="EMBL" id="KZS39358.1"/>
    </source>
</evidence>
<reference evidence="3 4" key="1">
    <citation type="submission" date="2016-01" db="EMBL/GenBank/DDBJ databases">
        <title>The draft genome sequence of Aquimarina sp. RZW4-3-2.</title>
        <authorList>
            <person name="Wang Y."/>
        </authorList>
    </citation>
    <scope>NUCLEOTIDE SEQUENCE [LARGE SCALE GENOMIC DNA]</scope>
    <source>
        <strain evidence="3 4">RZW4-3-2</strain>
    </source>
</reference>
<dbReference type="OrthoDB" id="1427559at2"/>
<feature type="coiled-coil region" evidence="1">
    <location>
        <begin position="38"/>
        <end position="65"/>
    </location>
</feature>
<keyword evidence="2" id="KW-0472">Membrane</keyword>
<name>A0A162YUB5_9FLAO</name>